<proteinExistence type="inferred from homology"/>
<sequence>MKERITIVGNVAATPELRRMPSGDAVVSFRVGVTERRQDKQTSQWVDGNTSWYRVNAFRGLAENIHRSIGSGERVVVSGRFSLQEWETDTKKGVSAEIEAEAVGHDLRWGTTVYTRTAARSDDSAGHDPSPLAGPVDDDGWAAPGALSDEVSVGSTPF</sequence>
<evidence type="ECO:0000256" key="1">
    <source>
        <dbReference type="ARBA" id="ARBA00023125"/>
    </source>
</evidence>
<dbReference type="InterPro" id="IPR011344">
    <property type="entry name" value="ssDNA-bd"/>
</dbReference>
<comment type="caution">
    <text evidence="2">Lacks conserved residue(s) required for the propagation of feature annotation.</text>
</comment>
<organism evidence="5 6">
    <name type="scientific">Microbacterium binotii</name>
    <dbReference type="NCBI Taxonomy" id="462710"/>
    <lineage>
        <taxon>Bacteria</taxon>
        <taxon>Bacillati</taxon>
        <taxon>Actinomycetota</taxon>
        <taxon>Actinomycetes</taxon>
        <taxon>Micrococcales</taxon>
        <taxon>Microbacteriaceae</taxon>
        <taxon>Microbacterium</taxon>
    </lineage>
</organism>
<evidence type="ECO:0000313" key="5">
    <source>
        <dbReference type="EMBL" id="GAA2577113.1"/>
    </source>
</evidence>
<comment type="caution">
    <text evidence="5">The sequence shown here is derived from an EMBL/GenBank/DDBJ whole genome shotgun (WGS) entry which is preliminary data.</text>
</comment>
<name>A0ABP6BN14_9MICO</name>
<dbReference type="Proteomes" id="UP001500274">
    <property type="component" value="Unassembled WGS sequence"/>
</dbReference>
<dbReference type="InterPro" id="IPR012340">
    <property type="entry name" value="NA-bd_OB-fold"/>
</dbReference>
<dbReference type="CDD" id="cd04496">
    <property type="entry name" value="SSB_OBF"/>
    <property type="match status" value="1"/>
</dbReference>
<gene>
    <name evidence="5" type="ORF">GCM10009862_15550</name>
</gene>
<comment type="subunit">
    <text evidence="2">Homotetramer.</text>
</comment>
<dbReference type="EMBL" id="BAAARI010000011">
    <property type="protein sequence ID" value="GAA2577113.1"/>
    <property type="molecule type" value="Genomic_DNA"/>
</dbReference>
<dbReference type="Gene3D" id="2.40.50.140">
    <property type="entry name" value="Nucleic acid-binding proteins"/>
    <property type="match status" value="1"/>
</dbReference>
<accession>A0ABP6BN14</accession>
<dbReference type="SUPFAM" id="SSF50249">
    <property type="entry name" value="Nucleic acid-binding proteins"/>
    <property type="match status" value="1"/>
</dbReference>
<dbReference type="PANTHER" id="PTHR10302">
    <property type="entry name" value="SINGLE-STRANDED DNA-BINDING PROTEIN"/>
    <property type="match status" value="1"/>
</dbReference>
<dbReference type="RefSeq" id="WP_243227730.1">
    <property type="nucleotide sequence ID" value="NZ_BAAARI010000011.1"/>
</dbReference>
<feature type="region of interest" description="Disordered" evidence="4">
    <location>
        <begin position="119"/>
        <end position="158"/>
    </location>
</feature>
<dbReference type="PROSITE" id="PS50935">
    <property type="entry name" value="SSB"/>
    <property type="match status" value="1"/>
</dbReference>
<protein>
    <recommendedName>
        <fullName evidence="2 3">Single-stranded DNA-binding protein</fullName>
        <shortName evidence="2">SSB</shortName>
    </recommendedName>
</protein>
<evidence type="ECO:0000313" key="6">
    <source>
        <dbReference type="Proteomes" id="UP001500274"/>
    </source>
</evidence>
<keyword evidence="6" id="KW-1185">Reference proteome</keyword>
<evidence type="ECO:0000256" key="2">
    <source>
        <dbReference type="HAMAP-Rule" id="MF_00984"/>
    </source>
</evidence>
<dbReference type="PANTHER" id="PTHR10302:SF0">
    <property type="entry name" value="SINGLE-STRANDED DNA-BINDING PROTEIN, MITOCHONDRIAL"/>
    <property type="match status" value="1"/>
</dbReference>
<dbReference type="GO" id="GO:0003677">
    <property type="term" value="F:DNA binding"/>
    <property type="evidence" value="ECO:0007669"/>
    <property type="project" value="UniProtKB-KW"/>
</dbReference>
<dbReference type="NCBIfam" id="TIGR00621">
    <property type="entry name" value="ssb"/>
    <property type="match status" value="1"/>
</dbReference>
<evidence type="ECO:0000256" key="3">
    <source>
        <dbReference type="RuleBase" id="RU000524"/>
    </source>
</evidence>
<reference evidence="6" key="1">
    <citation type="journal article" date="2019" name="Int. J. Syst. Evol. Microbiol.">
        <title>The Global Catalogue of Microorganisms (GCM) 10K type strain sequencing project: providing services to taxonomists for standard genome sequencing and annotation.</title>
        <authorList>
            <consortium name="The Broad Institute Genomics Platform"/>
            <consortium name="The Broad Institute Genome Sequencing Center for Infectious Disease"/>
            <person name="Wu L."/>
            <person name="Ma J."/>
        </authorList>
    </citation>
    <scope>NUCLEOTIDE SEQUENCE [LARGE SCALE GENOMIC DNA]</scope>
    <source>
        <strain evidence="6">JCM 16365</strain>
    </source>
</reference>
<keyword evidence="1 2" id="KW-0238">DNA-binding</keyword>
<dbReference type="InterPro" id="IPR000424">
    <property type="entry name" value="Primosome_PriB/ssb"/>
</dbReference>
<evidence type="ECO:0000256" key="4">
    <source>
        <dbReference type="SAM" id="MobiDB-lite"/>
    </source>
</evidence>
<dbReference type="Pfam" id="PF00436">
    <property type="entry name" value="SSB"/>
    <property type="match status" value="1"/>
</dbReference>
<dbReference type="HAMAP" id="MF_00984">
    <property type="entry name" value="SSB"/>
    <property type="match status" value="1"/>
</dbReference>